<evidence type="ECO:0000256" key="1">
    <source>
        <dbReference type="SAM" id="MobiDB-lite"/>
    </source>
</evidence>
<accession>A0A0S4KM20</accession>
<name>A0A0S4KM20_BODSA</name>
<gene>
    <name evidence="3" type="ORF">BSAL_03185</name>
</gene>
<evidence type="ECO:0000313" key="3">
    <source>
        <dbReference type="EMBL" id="CUI15547.1"/>
    </source>
</evidence>
<dbReference type="CDD" id="cd11296">
    <property type="entry name" value="O-FucT_like"/>
    <property type="match status" value="1"/>
</dbReference>
<proteinExistence type="predicted"/>
<sequence length="482" mass="53425">MLPQNVERRYVVRFLLVLAVLSVGLLLLIALRSNTLTGSTLDASDSPQSVCHQLRRALRGNTTTADEWRSRLLPQVYQKEGLLPSNSRLVFSIFMPSSGYGLCNVRSFILDGLILAALVGADVVLQTAETLDRPGSDPIAHQLEGYYDVEHLRAEWKRFCPSMVLYHDRRSEGSSGPLLEELEQQRGALVVRHSTYVEVGSTRTDQDAVVNNVEKRLSEMDAGIRGLLTATERPHAKRKKHAPTAYFVMNVRKLFLWDWLLPGEDASLGELHRTIGASLRTPAFITRVAARVVDYLAALGQESGNGPRFCSAHLRSEPDMVQLAGNFANGTALTDRFIEAAVAAGTKQCGLLYVAAGTQVDLERFFALAPVHGIRVVTLGLLNKTTTLLTETARWSYSQMAALEYEILAASHKFFGASASSFSWNLAIRRYFAHSTDILPLRDIMQPWEQIPYDDAHSQLFTGMHPDSSPRDRKKSEGVKGS</sequence>
<evidence type="ECO:0000313" key="4">
    <source>
        <dbReference type="Proteomes" id="UP000051952"/>
    </source>
</evidence>
<keyword evidence="4" id="KW-1185">Reference proteome</keyword>
<feature type="compositionally biased region" description="Basic and acidic residues" evidence="1">
    <location>
        <begin position="468"/>
        <end position="482"/>
    </location>
</feature>
<protein>
    <submittedName>
        <fullName evidence="3">Membrane-associated protein, putative</fullName>
    </submittedName>
</protein>
<feature type="region of interest" description="Disordered" evidence="1">
    <location>
        <begin position="462"/>
        <end position="482"/>
    </location>
</feature>
<dbReference type="EMBL" id="CYKH01002226">
    <property type="protein sequence ID" value="CUI15547.1"/>
    <property type="molecule type" value="Genomic_DNA"/>
</dbReference>
<organism evidence="3 4">
    <name type="scientific">Bodo saltans</name>
    <name type="common">Flagellated protozoan</name>
    <dbReference type="NCBI Taxonomy" id="75058"/>
    <lineage>
        <taxon>Eukaryota</taxon>
        <taxon>Discoba</taxon>
        <taxon>Euglenozoa</taxon>
        <taxon>Kinetoplastea</taxon>
        <taxon>Metakinetoplastina</taxon>
        <taxon>Eubodonida</taxon>
        <taxon>Bodonidae</taxon>
        <taxon>Bodo</taxon>
    </lineage>
</organism>
<dbReference type="OrthoDB" id="20368at2759"/>
<evidence type="ECO:0000256" key="2">
    <source>
        <dbReference type="SAM" id="Phobius"/>
    </source>
</evidence>
<keyword evidence="2" id="KW-1133">Transmembrane helix</keyword>
<dbReference type="VEuPathDB" id="TriTrypDB:BSAL_03185"/>
<reference evidence="4" key="1">
    <citation type="submission" date="2015-09" db="EMBL/GenBank/DDBJ databases">
        <authorList>
            <consortium name="Pathogen Informatics"/>
        </authorList>
    </citation>
    <scope>NUCLEOTIDE SEQUENCE [LARGE SCALE GENOMIC DNA]</scope>
    <source>
        <strain evidence="4">Lake Konstanz</strain>
    </source>
</reference>
<dbReference type="Proteomes" id="UP000051952">
    <property type="component" value="Unassembled WGS sequence"/>
</dbReference>
<feature type="transmembrane region" description="Helical" evidence="2">
    <location>
        <begin position="12"/>
        <end position="31"/>
    </location>
</feature>
<dbReference type="AlphaFoldDB" id="A0A0S4KM20"/>
<keyword evidence="2" id="KW-0812">Transmembrane</keyword>
<keyword evidence="2" id="KW-0472">Membrane</keyword>